<evidence type="ECO:0000256" key="1">
    <source>
        <dbReference type="SAM" id="MobiDB-lite"/>
    </source>
</evidence>
<gene>
    <name evidence="3" type="primary">LOC111443532</name>
</gene>
<dbReference type="RefSeq" id="XP_022937147.1">
    <property type="nucleotide sequence ID" value="XM_023081379.1"/>
</dbReference>
<evidence type="ECO:0000313" key="2">
    <source>
        <dbReference type="Proteomes" id="UP000504609"/>
    </source>
</evidence>
<accession>A0A6J1FAB3</accession>
<organism evidence="2 3">
    <name type="scientific">Cucurbita moschata</name>
    <name type="common">Winter crookneck squash</name>
    <name type="synonym">Cucurbita pepo var. moschata</name>
    <dbReference type="NCBI Taxonomy" id="3662"/>
    <lineage>
        <taxon>Eukaryota</taxon>
        <taxon>Viridiplantae</taxon>
        <taxon>Streptophyta</taxon>
        <taxon>Embryophyta</taxon>
        <taxon>Tracheophyta</taxon>
        <taxon>Spermatophyta</taxon>
        <taxon>Magnoliopsida</taxon>
        <taxon>eudicotyledons</taxon>
        <taxon>Gunneridae</taxon>
        <taxon>Pentapetalae</taxon>
        <taxon>rosids</taxon>
        <taxon>fabids</taxon>
        <taxon>Cucurbitales</taxon>
        <taxon>Cucurbitaceae</taxon>
        <taxon>Cucurbiteae</taxon>
        <taxon>Cucurbita</taxon>
    </lineage>
</organism>
<feature type="compositionally biased region" description="Basic and acidic residues" evidence="1">
    <location>
        <begin position="20"/>
        <end position="32"/>
    </location>
</feature>
<reference evidence="3" key="1">
    <citation type="submission" date="2025-08" db="UniProtKB">
        <authorList>
            <consortium name="RefSeq"/>
        </authorList>
    </citation>
    <scope>IDENTIFICATION</scope>
    <source>
        <tissue evidence="3">Young leaves</tissue>
    </source>
</reference>
<dbReference type="AlphaFoldDB" id="A0A6J1FAB3"/>
<dbReference type="Proteomes" id="UP000504609">
    <property type="component" value="Unplaced"/>
</dbReference>
<name>A0A6J1FAB3_CUCMO</name>
<proteinExistence type="predicted"/>
<feature type="region of interest" description="Disordered" evidence="1">
    <location>
        <begin position="1"/>
        <end position="32"/>
    </location>
</feature>
<dbReference type="GeneID" id="111443532"/>
<sequence>MGFPCSRKCSPMARRKGLQKKVEGRGGEKGQKSRDFDLVKSCKHEQTQHSFEGFVGFLSPHDYQSSKLLKKEKAMIVLFMKGRIIHLPDFPGRPRHPFWVFGVFLQRHLLKLFIHA</sequence>
<keyword evidence="2" id="KW-1185">Reference proteome</keyword>
<protein>
    <submittedName>
        <fullName evidence="3">Uncharacterized protein LOC111443532</fullName>
    </submittedName>
</protein>
<evidence type="ECO:0000313" key="3">
    <source>
        <dbReference type="RefSeq" id="XP_022937147.1"/>
    </source>
</evidence>
<dbReference type="KEGG" id="cmos:111443532"/>